<feature type="compositionally biased region" description="Polar residues" evidence="1">
    <location>
        <begin position="58"/>
        <end position="71"/>
    </location>
</feature>
<keyword evidence="4" id="KW-1185">Reference proteome</keyword>
<evidence type="ECO:0008006" key="5">
    <source>
        <dbReference type="Google" id="ProtNLM"/>
    </source>
</evidence>
<reference evidence="4" key="2">
    <citation type="journal article" date="2016" name="Sci. Rep.">
        <title>Dictyocaulus viviparus genome, variome and transcriptome elucidate lungworm biology and support future intervention.</title>
        <authorList>
            <person name="McNulty S.N."/>
            <person name="Strube C."/>
            <person name="Rosa B.A."/>
            <person name="Martin J.C."/>
            <person name="Tyagi R."/>
            <person name="Choi Y.J."/>
            <person name="Wang Q."/>
            <person name="Hallsworth Pepin K."/>
            <person name="Zhang X."/>
            <person name="Ozersky P."/>
            <person name="Wilson R.K."/>
            <person name="Sternberg P.W."/>
            <person name="Gasser R.B."/>
            <person name="Mitreva M."/>
        </authorList>
    </citation>
    <scope>NUCLEOTIDE SEQUENCE [LARGE SCALE GENOMIC DNA]</scope>
    <source>
        <strain evidence="4">HannoverDv2000</strain>
    </source>
</reference>
<keyword evidence="2" id="KW-0732">Signal</keyword>
<evidence type="ECO:0000256" key="2">
    <source>
        <dbReference type="SAM" id="SignalP"/>
    </source>
</evidence>
<proteinExistence type="predicted"/>
<organism evidence="3 4">
    <name type="scientific">Dictyocaulus viviparus</name>
    <name type="common">Bovine lungworm</name>
    <dbReference type="NCBI Taxonomy" id="29172"/>
    <lineage>
        <taxon>Eukaryota</taxon>
        <taxon>Metazoa</taxon>
        <taxon>Ecdysozoa</taxon>
        <taxon>Nematoda</taxon>
        <taxon>Chromadorea</taxon>
        <taxon>Rhabditida</taxon>
        <taxon>Rhabditina</taxon>
        <taxon>Rhabditomorpha</taxon>
        <taxon>Strongyloidea</taxon>
        <taxon>Metastrongylidae</taxon>
        <taxon>Dictyocaulus</taxon>
    </lineage>
</organism>
<feature type="signal peptide" evidence="2">
    <location>
        <begin position="1"/>
        <end position="27"/>
    </location>
</feature>
<dbReference type="Proteomes" id="UP000053766">
    <property type="component" value="Unassembled WGS sequence"/>
</dbReference>
<feature type="region of interest" description="Disordered" evidence="1">
    <location>
        <begin position="30"/>
        <end position="71"/>
    </location>
</feature>
<feature type="chain" id="PRO_5002336133" description="Secreted protein" evidence="2">
    <location>
        <begin position="28"/>
        <end position="71"/>
    </location>
</feature>
<dbReference type="AlphaFoldDB" id="A0A0D8Y1L7"/>
<protein>
    <recommendedName>
        <fullName evidence="5">Secreted protein</fullName>
    </recommendedName>
</protein>
<gene>
    <name evidence="3" type="ORF">DICVIV_05407</name>
</gene>
<evidence type="ECO:0000256" key="1">
    <source>
        <dbReference type="SAM" id="MobiDB-lite"/>
    </source>
</evidence>
<reference evidence="3 4" key="1">
    <citation type="submission" date="2013-11" db="EMBL/GenBank/DDBJ databases">
        <title>Draft genome of the bovine lungworm Dictyocaulus viviparus.</title>
        <authorList>
            <person name="Mitreva M."/>
        </authorList>
    </citation>
    <scope>NUCLEOTIDE SEQUENCE [LARGE SCALE GENOMIC DNA]</scope>
    <source>
        <strain evidence="3 4">HannoverDv2000</strain>
    </source>
</reference>
<dbReference type="EMBL" id="KN716266">
    <property type="protein sequence ID" value="KJH48496.1"/>
    <property type="molecule type" value="Genomic_DNA"/>
</dbReference>
<dbReference type="OrthoDB" id="5825649at2759"/>
<sequence>MFGMRSMLTWMIVPICVVMTFVRLQRATVKKANNSDNNRKKNCESRVAQQLDMGASLRRNTPELNSTSEQS</sequence>
<evidence type="ECO:0000313" key="3">
    <source>
        <dbReference type="EMBL" id="KJH48496.1"/>
    </source>
</evidence>
<evidence type="ECO:0000313" key="4">
    <source>
        <dbReference type="Proteomes" id="UP000053766"/>
    </source>
</evidence>
<name>A0A0D8Y1L7_DICVI</name>
<accession>A0A0D8Y1L7</accession>